<dbReference type="InterPro" id="IPR027417">
    <property type="entry name" value="P-loop_NTPase"/>
</dbReference>
<dbReference type="RefSeq" id="WP_378209310.1">
    <property type="nucleotide sequence ID" value="NZ_JBHLZP010000282.1"/>
</dbReference>
<dbReference type="NCBIfam" id="NF006799">
    <property type="entry name" value="PRK09302.1"/>
    <property type="match status" value="1"/>
</dbReference>
<feature type="domain" description="KaiC" evidence="8">
    <location>
        <begin position="8"/>
        <end position="252"/>
    </location>
</feature>
<dbReference type="PIRSF" id="PIRSF039117">
    <property type="entry name" value="KaiC"/>
    <property type="match status" value="1"/>
</dbReference>
<feature type="domain" description="KaiC" evidence="8">
    <location>
        <begin position="253"/>
        <end position="487"/>
    </location>
</feature>
<dbReference type="InterPro" id="IPR003593">
    <property type="entry name" value="AAA+_ATPase"/>
</dbReference>
<evidence type="ECO:0000256" key="7">
    <source>
        <dbReference type="SAM" id="MobiDB-lite"/>
    </source>
</evidence>
<feature type="region of interest" description="Disordered" evidence="7">
    <location>
        <begin position="491"/>
        <end position="519"/>
    </location>
</feature>
<dbReference type="Gene3D" id="3.40.50.300">
    <property type="entry name" value="P-loop containing nucleotide triphosphate hydrolases"/>
    <property type="match status" value="2"/>
</dbReference>
<reference evidence="9 10" key="1">
    <citation type="submission" date="2024-09" db="EMBL/GenBank/DDBJ databases">
        <authorList>
            <person name="Sun Q."/>
            <person name="Mori K."/>
        </authorList>
    </citation>
    <scope>NUCLEOTIDE SEQUENCE [LARGE SCALE GENOMIC DNA]</scope>
    <source>
        <strain evidence="9 10">TBRC 0563</strain>
    </source>
</reference>
<keyword evidence="2" id="KW-0597">Phosphoprotein</keyword>
<dbReference type="Proteomes" id="UP001589627">
    <property type="component" value="Unassembled WGS sequence"/>
</dbReference>
<dbReference type="PROSITE" id="PS51146">
    <property type="entry name" value="KAIC"/>
    <property type="match status" value="2"/>
</dbReference>
<name>A0ABV5YPZ6_9ACTN</name>
<dbReference type="SMART" id="SM00382">
    <property type="entry name" value="AAA"/>
    <property type="match status" value="2"/>
</dbReference>
<evidence type="ECO:0000256" key="5">
    <source>
        <dbReference type="ARBA" id="ARBA00022777"/>
    </source>
</evidence>
<keyword evidence="3 9" id="KW-0808">Transferase</keyword>
<dbReference type="Pfam" id="PF06745">
    <property type="entry name" value="ATPase"/>
    <property type="match status" value="2"/>
</dbReference>
<protein>
    <recommendedName>
        <fullName evidence="1">non-specific serine/threonine protein kinase</fullName>
        <ecNumber evidence="1">2.7.11.1</ecNumber>
    </recommendedName>
</protein>
<accession>A0ABV5YPZ6</accession>
<sequence length="519" mass="56159">MTARRPIERLPTGISGFDDIAAGGLPKGRPALVTGTTGSGKTCFAIEFLARGILLFGQPGVFVTAEETADSIRWSAASLGFDVEEWEREGRWIFVDASPFEGEEPVKTVGAYDFGALMARIDHAVRRSGARRVSFDSFSSIIGRFTDLGIMRRELVRIVSGMRSLGVTLVLSSERTDEYDGISRYGVEEFVLDNVIVLRNVLRDERRRRTVEIVKFRGLPHRTGEWLFTIDPREGFVVIPLGVARPPARASLVRVSTGNPELDQMVGGGLFKDAIALLTGPAGVGKTLTGLNFACGAAGADERCLYCTFDETREQLVRDAASWGMHLDAMEAANRLLVHADYPESASPEDHFMHLRHAVTDYAPSRIVIDTLSSLERVVSTRSLLDFVIALTTMVREREITTLITAAYTGQSPSGGTPSGGIDIARVTDVTIMLRYVERIGDIQRAIAVLQARGSTHDHAIRQVTIDDAGMHIGDPLPRVAHVLSGSAALTEQPPWPAAPDAAVREPAGGAGGDQTGPP</sequence>
<dbReference type="InterPro" id="IPR030665">
    <property type="entry name" value="KaiC"/>
</dbReference>
<dbReference type="PANTHER" id="PTHR42926">
    <property type="match status" value="1"/>
</dbReference>
<dbReference type="PANTHER" id="PTHR42926:SF1">
    <property type="entry name" value="CIRCADIAN CLOCK OSCILLATOR PROTEIN KAIC 1"/>
    <property type="match status" value="1"/>
</dbReference>
<dbReference type="SUPFAM" id="SSF52540">
    <property type="entry name" value="P-loop containing nucleoside triphosphate hydrolases"/>
    <property type="match status" value="2"/>
</dbReference>
<keyword evidence="6" id="KW-0378">Hydrolase</keyword>
<evidence type="ECO:0000256" key="1">
    <source>
        <dbReference type="ARBA" id="ARBA00012513"/>
    </source>
</evidence>
<organism evidence="9 10">
    <name type="scientific">Actinoallomurus acaciae</name>
    <dbReference type="NCBI Taxonomy" id="502577"/>
    <lineage>
        <taxon>Bacteria</taxon>
        <taxon>Bacillati</taxon>
        <taxon>Actinomycetota</taxon>
        <taxon>Actinomycetes</taxon>
        <taxon>Streptosporangiales</taxon>
        <taxon>Thermomonosporaceae</taxon>
        <taxon>Actinoallomurus</taxon>
    </lineage>
</organism>
<evidence type="ECO:0000256" key="3">
    <source>
        <dbReference type="ARBA" id="ARBA00022679"/>
    </source>
</evidence>
<dbReference type="InterPro" id="IPR051347">
    <property type="entry name" value="Circadian_clock_KaiC-rel"/>
</dbReference>
<evidence type="ECO:0000313" key="10">
    <source>
        <dbReference type="Proteomes" id="UP001589627"/>
    </source>
</evidence>
<dbReference type="InterPro" id="IPR014774">
    <property type="entry name" value="KaiC-like_dom"/>
</dbReference>
<keyword evidence="4" id="KW-0677">Repeat</keyword>
<evidence type="ECO:0000259" key="8">
    <source>
        <dbReference type="PROSITE" id="PS51146"/>
    </source>
</evidence>
<comment type="caution">
    <text evidence="9">The sequence shown here is derived from an EMBL/GenBank/DDBJ whole genome shotgun (WGS) entry which is preliminary data.</text>
</comment>
<dbReference type="InterPro" id="IPR010624">
    <property type="entry name" value="KaiC_dom"/>
</dbReference>
<keyword evidence="5" id="KW-0418">Kinase</keyword>
<evidence type="ECO:0000256" key="6">
    <source>
        <dbReference type="ARBA" id="ARBA00022801"/>
    </source>
</evidence>
<evidence type="ECO:0000256" key="4">
    <source>
        <dbReference type="ARBA" id="ARBA00022737"/>
    </source>
</evidence>
<evidence type="ECO:0000313" key="9">
    <source>
        <dbReference type="EMBL" id="MFB9836497.1"/>
    </source>
</evidence>
<evidence type="ECO:0000256" key="2">
    <source>
        <dbReference type="ARBA" id="ARBA00022553"/>
    </source>
</evidence>
<feature type="compositionally biased region" description="Gly residues" evidence="7">
    <location>
        <begin position="509"/>
        <end position="519"/>
    </location>
</feature>
<keyword evidence="10" id="KW-1185">Reference proteome</keyword>
<dbReference type="EC" id="2.7.11.1" evidence="1"/>
<dbReference type="GO" id="GO:0004674">
    <property type="term" value="F:protein serine/threonine kinase activity"/>
    <property type="evidence" value="ECO:0007669"/>
    <property type="project" value="UniProtKB-EC"/>
</dbReference>
<proteinExistence type="predicted"/>
<dbReference type="EMBL" id="JBHLZP010000282">
    <property type="protein sequence ID" value="MFB9836497.1"/>
    <property type="molecule type" value="Genomic_DNA"/>
</dbReference>
<gene>
    <name evidence="9" type="primary">kaiC</name>
    <name evidence="9" type="ORF">ACFFNX_30420</name>
</gene>